<evidence type="ECO:0000256" key="1">
    <source>
        <dbReference type="SAM" id="Phobius"/>
    </source>
</evidence>
<organism evidence="2 3">
    <name type="scientific">Candidatus Thiomargarita nelsonii</name>
    <dbReference type="NCBI Taxonomy" id="1003181"/>
    <lineage>
        <taxon>Bacteria</taxon>
        <taxon>Pseudomonadati</taxon>
        <taxon>Pseudomonadota</taxon>
        <taxon>Gammaproteobacteria</taxon>
        <taxon>Thiotrichales</taxon>
        <taxon>Thiotrichaceae</taxon>
        <taxon>Thiomargarita</taxon>
    </lineage>
</organism>
<feature type="transmembrane region" description="Helical" evidence="1">
    <location>
        <begin position="38"/>
        <end position="67"/>
    </location>
</feature>
<dbReference type="EMBL" id="LUTY01001413">
    <property type="protein sequence ID" value="OAD21758.1"/>
    <property type="molecule type" value="Genomic_DNA"/>
</dbReference>
<keyword evidence="1" id="KW-1133">Transmembrane helix</keyword>
<feature type="transmembrane region" description="Helical" evidence="1">
    <location>
        <begin position="6"/>
        <end position="26"/>
    </location>
</feature>
<keyword evidence="1" id="KW-0812">Transmembrane</keyword>
<evidence type="ECO:0000313" key="2">
    <source>
        <dbReference type="EMBL" id="OAD21758.1"/>
    </source>
</evidence>
<dbReference type="Proteomes" id="UP000076962">
    <property type="component" value="Unassembled WGS sequence"/>
</dbReference>
<keyword evidence="1" id="KW-0472">Membrane</keyword>
<gene>
    <name evidence="2" type="ORF">THIOM_002469</name>
</gene>
<evidence type="ECO:0000313" key="3">
    <source>
        <dbReference type="Proteomes" id="UP000076962"/>
    </source>
</evidence>
<name>A0A176S1F3_9GAMM</name>
<reference evidence="2 3" key="1">
    <citation type="submission" date="2016-05" db="EMBL/GenBank/DDBJ databases">
        <title>Single-cell genome of chain-forming Candidatus Thiomargarita nelsonii and comparison to other large sulfur-oxidizing bacteria.</title>
        <authorList>
            <person name="Winkel M."/>
            <person name="Salman V."/>
            <person name="Woyke T."/>
            <person name="Schulz-Vogt H."/>
            <person name="Richter M."/>
            <person name="Flood B."/>
            <person name="Bailey J."/>
            <person name="Amann R."/>
            <person name="Mussmann M."/>
        </authorList>
    </citation>
    <scope>NUCLEOTIDE SEQUENCE [LARGE SCALE GENOMIC DNA]</scope>
    <source>
        <strain evidence="2 3">THI036</strain>
    </source>
</reference>
<accession>A0A176S1F3</accession>
<dbReference type="AlphaFoldDB" id="A0A176S1F3"/>
<keyword evidence="3" id="KW-1185">Reference proteome</keyword>
<comment type="caution">
    <text evidence="2">The sequence shown here is derived from an EMBL/GenBank/DDBJ whole genome shotgun (WGS) entry which is preliminary data.</text>
</comment>
<protein>
    <submittedName>
        <fullName evidence="2">Membrane protein</fullName>
    </submittedName>
</protein>
<sequence length="70" mass="7841">MYILVFSVTVPIVAVALTFSFGWSTLHPPRSARHKNTVIRVLSLSIPLTVPIPSIGFNFFCYIIYFLGNP</sequence>
<proteinExistence type="predicted"/>